<dbReference type="AlphaFoldDB" id="A0AAP2E0E8"/>
<dbReference type="InterPro" id="IPR032379">
    <property type="entry name" value="DUF4874"/>
</dbReference>
<protein>
    <submittedName>
        <fullName evidence="3">DUF4832 domain-containing protein</fullName>
    </submittedName>
</protein>
<comment type="caution">
    <text evidence="3">The sequence shown here is derived from an EMBL/GenBank/DDBJ whole genome shotgun (WGS) entry which is preliminary data.</text>
</comment>
<dbReference type="InterPro" id="IPR032267">
    <property type="entry name" value="DUF4832"/>
</dbReference>
<organism evidence="3 4">
    <name type="scientific">Dawidia cretensis</name>
    <dbReference type="NCBI Taxonomy" id="2782350"/>
    <lineage>
        <taxon>Bacteria</taxon>
        <taxon>Pseudomonadati</taxon>
        <taxon>Bacteroidota</taxon>
        <taxon>Cytophagia</taxon>
        <taxon>Cytophagales</taxon>
        <taxon>Chryseotaleaceae</taxon>
        <taxon>Dawidia</taxon>
    </lineage>
</organism>
<accession>A0AAP2E0E8</accession>
<dbReference type="Pfam" id="PF16116">
    <property type="entry name" value="DUF4832"/>
    <property type="match status" value="1"/>
</dbReference>
<feature type="domain" description="DUF4874" evidence="2">
    <location>
        <begin position="46"/>
        <end position="239"/>
    </location>
</feature>
<evidence type="ECO:0000259" key="2">
    <source>
        <dbReference type="Pfam" id="PF16173"/>
    </source>
</evidence>
<name>A0AAP2E0E8_9BACT</name>
<dbReference type="Pfam" id="PF16173">
    <property type="entry name" value="DUF4874"/>
    <property type="match status" value="1"/>
</dbReference>
<dbReference type="PROSITE" id="PS51257">
    <property type="entry name" value="PROKAR_LIPOPROTEIN"/>
    <property type="match status" value="1"/>
</dbReference>
<dbReference type="RefSeq" id="WP_254085007.1">
    <property type="nucleotide sequence ID" value="NZ_JAHESE010000013.1"/>
</dbReference>
<gene>
    <name evidence="3" type="ORF">KK062_14385</name>
</gene>
<proteinExistence type="predicted"/>
<sequence>MKIDLLFLGLLLAAACSSDDKGSQDQDADDEPTTVTYVASQDDFPNPERGFYHYSDTRASDYTPLDADELATYRTPQSADGASYSVVSTLVFRYFILDTYNAAPLGESFLTQVRADFAAAREAGVKLIPRFTYTVTATAGDCPESFICPPYGDASKTTVLGHIGQLKPLLQENADVIACVQLGFFGTWGENYYSDYFGDASSNDQGKLLDQNWTDRIEVLQAMLDATPKNIMVQVRYPQFKQRHNDGINALTNVAPLTETEAFSETDKARIGYHNDCFLASDTDFGTFEDYGNSSSPRTSATSVLRKYFADDSKYVVVGGETCSDGYSPQNDCAPAGKAEKEMSDLHYSYLNMDYNNDVNNDWVTGGCMENIKKRLGYRFALTSGTYSTTIMEDDEIAIKLILENSGFTSPFKARPVQLILKNTTTGEVVVRTLATDVRRWFPGTNTIEESLEGGLSAGTWALYLNLPDAGTAINKRPEYSIRLANNGTWEAATGYNSLNHTITVE</sequence>
<feature type="domain" description="DUF4832" evidence="1">
    <location>
        <begin position="270"/>
        <end position="486"/>
    </location>
</feature>
<evidence type="ECO:0000259" key="1">
    <source>
        <dbReference type="Pfam" id="PF16116"/>
    </source>
</evidence>
<evidence type="ECO:0000313" key="3">
    <source>
        <dbReference type="EMBL" id="MBT1709427.1"/>
    </source>
</evidence>
<dbReference type="EMBL" id="JAHESE010000013">
    <property type="protein sequence ID" value="MBT1709427.1"/>
    <property type="molecule type" value="Genomic_DNA"/>
</dbReference>
<reference evidence="3 4" key="1">
    <citation type="submission" date="2021-05" db="EMBL/GenBank/DDBJ databases">
        <title>A Polyphasic approach of four new species of the genus Ohtaekwangia: Ohtaekwangia histidinii sp. nov., Ohtaekwangia cretensis sp. nov., Ohtaekwangia indiensis sp. nov., Ohtaekwangia reichenbachii sp. nov. from diverse environment.</title>
        <authorList>
            <person name="Octaviana S."/>
        </authorList>
    </citation>
    <scope>NUCLEOTIDE SEQUENCE [LARGE SCALE GENOMIC DNA]</scope>
    <source>
        <strain evidence="3 4">PWU5</strain>
    </source>
</reference>
<evidence type="ECO:0000313" key="4">
    <source>
        <dbReference type="Proteomes" id="UP001319080"/>
    </source>
</evidence>
<keyword evidence="4" id="KW-1185">Reference proteome</keyword>
<dbReference type="Proteomes" id="UP001319080">
    <property type="component" value="Unassembled WGS sequence"/>
</dbReference>